<sequence length="106" mass="11777">MANPVDDFQIIVLNVSCAREVYRLSFGISVYRSASLLAVASSKLNDNFVGFWRNLCIYCIFVTLDIDVTNASDASPIRVMMFPNNASFVKFYGGQDIAVTCSQLVF</sequence>
<dbReference type="Proteomes" id="UP001630127">
    <property type="component" value="Unassembled WGS sequence"/>
</dbReference>
<keyword evidence="2" id="KW-1185">Reference proteome</keyword>
<dbReference type="EMBL" id="JBJUIK010000002">
    <property type="protein sequence ID" value="KAL3534430.1"/>
    <property type="molecule type" value="Genomic_DNA"/>
</dbReference>
<gene>
    <name evidence="1" type="ORF">ACH5RR_002891</name>
</gene>
<evidence type="ECO:0000313" key="1">
    <source>
        <dbReference type="EMBL" id="KAL3534430.1"/>
    </source>
</evidence>
<organism evidence="1 2">
    <name type="scientific">Cinchona calisaya</name>
    <dbReference type="NCBI Taxonomy" id="153742"/>
    <lineage>
        <taxon>Eukaryota</taxon>
        <taxon>Viridiplantae</taxon>
        <taxon>Streptophyta</taxon>
        <taxon>Embryophyta</taxon>
        <taxon>Tracheophyta</taxon>
        <taxon>Spermatophyta</taxon>
        <taxon>Magnoliopsida</taxon>
        <taxon>eudicotyledons</taxon>
        <taxon>Gunneridae</taxon>
        <taxon>Pentapetalae</taxon>
        <taxon>asterids</taxon>
        <taxon>lamiids</taxon>
        <taxon>Gentianales</taxon>
        <taxon>Rubiaceae</taxon>
        <taxon>Cinchonoideae</taxon>
        <taxon>Cinchoneae</taxon>
        <taxon>Cinchona</taxon>
    </lineage>
</organism>
<evidence type="ECO:0000313" key="2">
    <source>
        <dbReference type="Proteomes" id="UP001630127"/>
    </source>
</evidence>
<accession>A0ABD3AT87</accession>
<name>A0ABD3AT87_9GENT</name>
<comment type="caution">
    <text evidence="1">The sequence shown here is derived from an EMBL/GenBank/DDBJ whole genome shotgun (WGS) entry which is preliminary data.</text>
</comment>
<dbReference type="AlphaFoldDB" id="A0ABD3AT87"/>
<protein>
    <submittedName>
        <fullName evidence="1">Uncharacterized protein</fullName>
    </submittedName>
</protein>
<proteinExistence type="predicted"/>
<reference evidence="1 2" key="1">
    <citation type="submission" date="2024-11" db="EMBL/GenBank/DDBJ databases">
        <title>A near-complete genome assembly of Cinchona calisaya.</title>
        <authorList>
            <person name="Lian D.C."/>
            <person name="Zhao X.W."/>
            <person name="Wei L."/>
        </authorList>
    </citation>
    <scope>NUCLEOTIDE SEQUENCE [LARGE SCALE GENOMIC DNA]</scope>
    <source>
        <tissue evidence="1">Nenye</tissue>
    </source>
</reference>